<keyword evidence="6" id="KW-0547">Nucleotide-binding</keyword>
<comment type="subunit">
    <text evidence="2">Monomer.</text>
</comment>
<comment type="catalytic activity">
    <reaction evidence="9">
        <text>L-threonyl-[protein] + ATP = O-phospho-L-threonyl-[protein] + ADP + H(+)</text>
        <dbReference type="Rhea" id="RHEA:46608"/>
        <dbReference type="Rhea" id="RHEA-COMP:11060"/>
        <dbReference type="Rhea" id="RHEA-COMP:11605"/>
        <dbReference type="ChEBI" id="CHEBI:15378"/>
        <dbReference type="ChEBI" id="CHEBI:30013"/>
        <dbReference type="ChEBI" id="CHEBI:30616"/>
        <dbReference type="ChEBI" id="CHEBI:61977"/>
        <dbReference type="ChEBI" id="CHEBI:456216"/>
        <dbReference type="EC" id="2.7.11.1"/>
    </reaction>
</comment>
<dbReference type="InterPro" id="IPR000719">
    <property type="entry name" value="Prot_kinase_dom"/>
</dbReference>
<dbReference type="Pfam" id="PF00069">
    <property type="entry name" value="Pkinase"/>
    <property type="match status" value="1"/>
</dbReference>
<dbReference type="EMBL" id="GG662793">
    <property type="protein sequence ID" value="EAR90997.3"/>
    <property type="molecule type" value="Genomic_DNA"/>
</dbReference>
<keyword evidence="7 13" id="KW-0418">Kinase</keyword>
<dbReference type="GeneID" id="7839554"/>
<evidence type="ECO:0000256" key="3">
    <source>
        <dbReference type="ARBA" id="ARBA00012513"/>
    </source>
</evidence>
<evidence type="ECO:0000256" key="10">
    <source>
        <dbReference type="ARBA" id="ARBA00048679"/>
    </source>
</evidence>
<dbReference type="GO" id="GO:0004674">
    <property type="term" value="F:protein serine/threonine kinase activity"/>
    <property type="evidence" value="ECO:0007669"/>
    <property type="project" value="UniProtKB-KW"/>
</dbReference>
<accession>I7MDV0</accession>
<evidence type="ECO:0000259" key="12">
    <source>
        <dbReference type="PROSITE" id="PS50011"/>
    </source>
</evidence>
<dbReference type="STRING" id="312017.I7MDV0"/>
<evidence type="ECO:0000256" key="11">
    <source>
        <dbReference type="SAM" id="MobiDB-lite"/>
    </source>
</evidence>
<dbReference type="PROSITE" id="PS50011">
    <property type="entry name" value="PROTEIN_KINASE_DOM"/>
    <property type="match status" value="1"/>
</dbReference>
<dbReference type="OrthoDB" id="248923at2759"/>
<dbReference type="KEGG" id="tet:TTHERM_00146030"/>
<feature type="region of interest" description="Disordered" evidence="11">
    <location>
        <begin position="711"/>
        <end position="751"/>
    </location>
</feature>
<evidence type="ECO:0000256" key="1">
    <source>
        <dbReference type="ARBA" id="ARBA00010886"/>
    </source>
</evidence>
<evidence type="ECO:0000256" key="9">
    <source>
        <dbReference type="ARBA" id="ARBA00047899"/>
    </source>
</evidence>
<evidence type="ECO:0000313" key="14">
    <source>
        <dbReference type="Proteomes" id="UP000009168"/>
    </source>
</evidence>
<feature type="domain" description="Protein kinase" evidence="12">
    <location>
        <begin position="18"/>
        <end position="278"/>
    </location>
</feature>
<evidence type="ECO:0000256" key="6">
    <source>
        <dbReference type="ARBA" id="ARBA00022741"/>
    </source>
</evidence>
<comment type="similarity">
    <text evidence="1">Belongs to the protein kinase superfamily. NEK Ser/Thr protein kinase family. NIMA subfamily.</text>
</comment>
<dbReference type="CDD" id="cd08215">
    <property type="entry name" value="STKc_Nek"/>
    <property type="match status" value="1"/>
</dbReference>
<dbReference type="SMART" id="SM00220">
    <property type="entry name" value="S_TKc"/>
    <property type="match status" value="1"/>
</dbReference>
<evidence type="ECO:0000313" key="13">
    <source>
        <dbReference type="EMBL" id="EAR90997.3"/>
    </source>
</evidence>
<dbReference type="AlphaFoldDB" id="I7MDV0"/>
<dbReference type="RefSeq" id="XP_001011242.3">
    <property type="nucleotide sequence ID" value="XM_001011242.3"/>
</dbReference>
<dbReference type="SUPFAM" id="SSF56112">
    <property type="entry name" value="Protein kinase-like (PK-like)"/>
    <property type="match status" value="1"/>
</dbReference>
<dbReference type="PROSITE" id="PS00108">
    <property type="entry name" value="PROTEIN_KINASE_ST"/>
    <property type="match status" value="1"/>
</dbReference>
<keyword evidence="5" id="KW-0808">Transferase</keyword>
<dbReference type="FunFam" id="3.30.200.20:FF:000097">
    <property type="entry name" value="Probable serine/threonine-protein kinase nek1"/>
    <property type="match status" value="1"/>
</dbReference>
<dbReference type="PANTHER" id="PTHR44899">
    <property type="entry name" value="CAMK FAMILY PROTEIN KINASE"/>
    <property type="match status" value="1"/>
</dbReference>
<evidence type="ECO:0000256" key="4">
    <source>
        <dbReference type="ARBA" id="ARBA00022527"/>
    </source>
</evidence>
<name>I7MDV0_TETTS</name>
<dbReference type="GO" id="GO:0005524">
    <property type="term" value="F:ATP binding"/>
    <property type="evidence" value="ECO:0007669"/>
    <property type="project" value="UniProtKB-KW"/>
</dbReference>
<dbReference type="InterPro" id="IPR051131">
    <property type="entry name" value="NEK_Ser/Thr_kinase_NIMA"/>
</dbReference>
<keyword evidence="8" id="KW-0067">ATP-binding</keyword>
<feature type="compositionally biased region" description="Low complexity" evidence="11">
    <location>
        <begin position="372"/>
        <end position="391"/>
    </location>
</feature>
<proteinExistence type="inferred from homology"/>
<dbReference type="Gene3D" id="1.10.510.10">
    <property type="entry name" value="Transferase(Phosphotransferase) domain 1"/>
    <property type="match status" value="1"/>
</dbReference>
<dbReference type="InParanoid" id="I7MDV0"/>
<organism evidence="13 14">
    <name type="scientific">Tetrahymena thermophila (strain SB210)</name>
    <dbReference type="NCBI Taxonomy" id="312017"/>
    <lineage>
        <taxon>Eukaryota</taxon>
        <taxon>Sar</taxon>
        <taxon>Alveolata</taxon>
        <taxon>Ciliophora</taxon>
        <taxon>Intramacronucleata</taxon>
        <taxon>Oligohymenophorea</taxon>
        <taxon>Hymenostomatida</taxon>
        <taxon>Tetrahymenina</taxon>
        <taxon>Tetrahymenidae</taxon>
        <taxon>Tetrahymena</taxon>
    </lineage>
</organism>
<dbReference type="FunFam" id="1.10.510.10:FF:000571">
    <property type="entry name" value="Maternal embryonic leucine zipper kinase"/>
    <property type="match status" value="1"/>
</dbReference>
<protein>
    <recommendedName>
        <fullName evidence="3">non-specific serine/threonine protein kinase</fullName>
        <ecNumber evidence="3">2.7.11.1</ecNumber>
    </recommendedName>
</protein>
<feature type="region of interest" description="Disordered" evidence="11">
    <location>
        <begin position="371"/>
        <end position="391"/>
    </location>
</feature>
<dbReference type="EC" id="2.7.11.1" evidence="3"/>
<comment type="catalytic activity">
    <reaction evidence="10">
        <text>L-seryl-[protein] + ATP = O-phospho-L-seryl-[protein] + ADP + H(+)</text>
        <dbReference type="Rhea" id="RHEA:17989"/>
        <dbReference type="Rhea" id="RHEA-COMP:9863"/>
        <dbReference type="Rhea" id="RHEA-COMP:11604"/>
        <dbReference type="ChEBI" id="CHEBI:15378"/>
        <dbReference type="ChEBI" id="CHEBI:29999"/>
        <dbReference type="ChEBI" id="CHEBI:30616"/>
        <dbReference type="ChEBI" id="CHEBI:83421"/>
        <dbReference type="ChEBI" id="CHEBI:456216"/>
        <dbReference type="EC" id="2.7.11.1"/>
    </reaction>
</comment>
<sequence length="952" mass="110449">MSAFDIQDDTQEKINNKYEKVKLLGSGNQGKAYLCKHAQTNQQFVIKQIQLSCMSDQEIQKQYKEVSILKSLSHPNIIKYQDSFLFKKNYLCIVMDYAEGGDLEQRIIQAQKANTLFDCKTILKWFTQLCSAVRFIHNQKIIHRDIKNSNIFLDSNDNILLGDFGISKKLQNPKDKASTIIGTPYFMAPEICNQQPYTNKVDIWAIGIVLFRLVYLKYPFEGFEIFHLMLAISRGQLKFPQTPSSPLKNLIQKLLQNDPNKRPSIEQVFEFEEIKQYLDKSRQEKQINQNQTRLNSCRQTRLTKDISTGNFELQYNRAQSPSLKNIQKSEQKLFEFAVQNQQNIQKNIIQRQMSKHQARDISPGIQKNQNISKLPSLKSPSSCPQNNSNSKQKIQYNVASSPNIMGKQNFVNLKYNSNLENEKNFLNNLNNNYSPKKLNKQYSDCSTSDSSKETPKVLFNNHKADELSPVIQIQKVMRNNLFAKGSEGQVSSSCNNNPFQQQNFQPRLKFSARKYNNAIRLSEQVVTNTPQLKPQIIQTQDNSTPQYLFAPQINIPQSQQQQQQQYTPIIINYKQPKNDIKTRPSLNLKQQFSDNSVSVKENIHQQNQYIEAVKKQMNRPSKEFQVNQLQGQQQPQIIHQIFKQPQKNQEPENFQQAVQDFHDDFEQNQEDQMICSLNTVLSQDFIENNQNIQENNSIEKTNMLRIFKRNSSNNYNSQNSHQLQNNGSNILNPNNNSSGNYAFQNNMSGSSSNNSQNFYNFGANLISNSSNLFNNQSNNQIPQSLDNKQNQDQYQDIQEMFNKNSNLKTSQMQLEDIENENNNQQLLNNYQDDNLAISYNYTRSSLSDINSILQSTQNKEEIVANPEEIIEQLKQQLILLLGEELFFQVSHYATRLILHYDISKIINENMLKDNFLSQCKQYNQASQLMNVDQIVYNLLKIVNYEENNILIG</sequence>
<dbReference type="InterPro" id="IPR008271">
    <property type="entry name" value="Ser/Thr_kinase_AS"/>
</dbReference>
<evidence type="ECO:0000256" key="7">
    <source>
        <dbReference type="ARBA" id="ARBA00022777"/>
    </source>
</evidence>
<keyword evidence="14" id="KW-1185">Reference proteome</keyword>
<evidence type="ECO:0000256" key="5">
    <source>
        <dbReference type="ARBA" id="ARBA00022679"/>
    </source>
</evidence>
<keyword evidence="4" id="KW-0723">Serine/threonine-protein kinase</keyword>
<dbReference type="PANTHER" id="PTHR44899:SF3">
    <property type="entry name" value="SERINE_THREONINE-PROTEIN KINASE NEK1"/>
    <property type="match status" value="1"/>
</dbReference>
<reference evidence="14" key="1">
    <citation type="journal article" date="2006" name="PLoS Biol.">
        <title>Macronuclear genome sequence of the ciliate Tetrahymena thermophila, a model eukaryote.</title>
        <authorList>
            <person name="Eisen J.A."/>
            <person name="Coyne R.S."/>
            <person name="Wu M."/>
            <person name="Wu D."/>
            <person name="Thiagarajan M."/>
            <person name="Wortman J.R."/>
            <person name="Badger J.H."/>
            <person name="Ren Q."/>
            <person name="Amedeo P."/>
            <person name="Jones K.M."/>
            <person name="Tallon L.J."/>
            <person name="Delcher A.L."/>
            <person name="Salzberg S.L."/>
            <person name="Silva J.C."/>
            <person name="Haas B.J."/>
            <person name="Majoros W.H."/>
            <person name="Farzad M."/>
            <person name="Carlton J.M."/>
            <person name="Smith R.K. Jr."/>
            <person name="Garg J."/>
            <person name="Pearlman R.E."/>
            <person name="Karrer K.M."/>
            <person name="Sun L."/>
            <person name="Manning G."/>
            <person name="Elde N.C."/>
            <person name="Turkewitz A.P."/>
            <person name="Asai D.J."/>
            <person name="Wilkes D.E."/>
            <person name="Wang Y."/>
            <person name="Cai H."/>
            <person name="Collins K."/>
            <person name="Stewart B.A."/>
            <person name="Lee S.R."/>
            <person name="Wilamowska K."/>
            <person name="Weinberg Z."/>
            <person name="Ruzzo W.L."/>
            <person name="Wloga D."/>
            <person name="Gaertig J."/>
            <person name="Frankel J."/>
            <person name="Tsao C.-C."/>
            <person name="Gorovsky M.A."/>
            <person name="Keeling P.J."/>
            <person name="Waller R.F."/>
            <person name="Patron N.J."/>
            <person name="Cherry J.M."/>
            <person name="Stover N.A."/>
            <person name="Krieger C.J."/>
            <person name="del Toro C."/>
            <person name="Ryder H.F."/>
            <person name="Williamson S.C."/>
            <person name="Barbeau R.A."/>
            <person name="Hamilton E.P."/>
            <person name="Orias E."/>
        </authorList>
    </citation>
    <scope>NUCLEOTIDE SEQUENCE [LARGE SCALE GENOMIC DNA]</scope>
    <source>
        <strain evidence="14">SB210</strain>
    </source>
</reference>
<dbReference type="Proteomes" id="UP000009168">
    <property type="component" value="Unassembled WGS sequence"/>
</dbReference>
<evidence type="ECO:0000256" key="8">
    <source>
        <dbReference type="ARBA" id="ARBA00022840"/>
    </source>
</evidence>
<gene>
    <name evidence="13" type="ORF">TTHERM_00146030</name>
</gene>
<evidence type="ECO:0000256" key="2">
    <source>
        <dbReference type="ARBA" id="ARBA00011245"/>
    </source>
</evidence>
<dbReference type="InterPro" id="IPR011009">
    <property type="entry name" value="Kinase-like_dom_sf"/>
</dbReference>